<organism evidence="2 3">
    <name type="scientific">Puccinia striiformis f. sp. tritici PST-78</name>
    <dbReference type="NCBI Taxonomy" id="1165861"/>
    <lineage>
        <taxon>Eukaryota</taxon>
        <taxon>Fungi</taxon>
        <taxon>Dikarya</taxon>
        <taxon>Basidiomycota</taxon>
        <taxon>Pucciniomycotina</taxon>
        <taxon>Pucciniomycetes</taxon>
        <taxon>Pucciniales</taxon>
        <taxon>Pucciniaceae</taxon>
        <taxon>Puccinia</taxon>
    </lineage>
</organism>
<name>A0A0L0W259_9BASI</name>
<accession>A0A0L0W259</accession>
<proteinExistence type="predicted"/>
<feature type="compositionally biased region" description="Polar residues" evidence="1">
    <location>
        <begin position="106"/>
        <end position="117"/>
    </location>
</feature>
<dbReference type="Proteomes" id="UP000054564">
    <property type="component" value="Unassembled WGS sequence"/>
</dbReference>
<feature type="region of interest" description="Disordered" evidence="1">
    <location>
        <begin position="103"/>
        <end position="145"/>
    </location>
</feature>
<reference evidence="3" key="1">
    <citation type="submission" date="2014-03" db="EMBL/GenBank/DDBJ databases">
        <title>The Genome Sequence of Puccinia striiformis f. sp. tritici PST-78.</title>
        <authorList>
            <consortium name="The Broad Institute Genome Sequencing Platform"/>
            <person name="Cuomo C."/>
            <person name="Hulbert S."/>
            <person name="Chen X."/>
            <person name="Walker B."/>
            <person name="Young S.K."/>
            <person name="Zeng Q."/>
            <person name="Gargeya S."/>
            <person name="Fitzgerald M."/>
            <person name="Haas B."/>
            <person name="Abouelleil A."/>
            <person name="Alvarado L."/>
            <person name="Arachchi H.M."/>
            <person name="Berlin A.M."/>
            <person name="Chapman S.B."/>
            <person name="Goldberg J."/>
            <person name="Griggs A."/>
            <person name="Gujja S."/>
            <person name="Hansen M."/>
            <person name="Howarth C."/>
            <person name="Imamovic A."/>
            <person name="Larimer J."/>
            <person name="McCowan C."/>
            <person name="Montmayeur A."/>
            <person name="Murphy C."/>
            <person name="Neiman D."/>
            <person name="Pearson M."/>
            <person name="Priest M."/>
            <person name="Roberts A."/>
            <person name="Saif S."/>
            <person name="Shea T."/>
            <person name="Sisk P."/>
            <person name="Sykes S."/>
            <person name="Wortman J."/>
            <person name="Nusbaum C."/>
            <person name="Birren B."/>
        </authorList>
    </citation>
    <scope>NUCLEOTIDE SEQUENCE [LARGE SCALE GENOMIC DNA]</scope>
    <source>
        <strain evidence="3">race PST-78</strain>
    </source>
</reference>
<evidence type="ECO:0000313" key="2">
    <source>
        <dbReference type="EMBL" id="KNF05360.1"/>
    </source>
</evidence>
<protein>
    <submittedName>
        <fullName evidence="2">Uncharacterized protein</fullName>
    </submittedName>
</protein>
<dbReference type="EMBL" id="AJIL01000008">
    <property type="protein sequence ID" value="KNF05360.1"/>
    <property type="molecule type" value="Genomic_DNA"/>
</dbReference>
<evidence type="ECO:0000256" key="1">
    <source>
        <dbReference type="SAM" id="MobiDB-lite"/>
    </source>
</evidence>
<keyword evidence="3" id="KW-1185">Reference proteome</keyword>
<gene>
    <name evidence="2" type="ORF">PSTG_01575</name>
</gene>
<comment type="caution">
    <text evidence="2">The sequence shown here is derived from an EMBL/GenBank/DDBJ whole genome shotgun (WGS) entry which is preliminary data.</text>
</comment>
<sequence length="203" mass="22285">MTVRQVVGLSTPSSLGGSIAQTSKFNHTSDCEMQQPLGEADTRSHRPCLSEELIHAVMSEYNLTSLCCFRLFLRTFAEASNRVFSRSFPSIGRAGHCYLSDPDGSNGRSCDSASMLNGRSPIHPPSSKPYSTSARSSRPAPHQHWYGRVNRSATSPSRIHLYAICLSPAIQSAAVNQRIMKVNLLLLSLGQVTQIYRLRMDAA</sequence>
<evidence type="ECO:0000313" key="3">
    <source>
        <dbReference type="Proteomes" id="UP000054564"/>
    </source>
</evidence>
<dbReference type="AlphaFoldDB" id="A0A0L0W259"/>